<gene>
    <name evidence="14" type="ORF">SAMN05414137_12785</name>
</gene>
<dbReference type="GO" id="GO:0051701">
    <property type="term" value="P:biological process involved in interaction with host"/>
    <property type="evidence" value="ECO:0007669"/>
    <property type="project" value="TreeGrafter"/>
</dbReference>
<dbReference type="GO" id="GO:0019432">
    <property type="term" value="P:triglyceride biosynthetic process"/>
    <property type="evidence" value="ECO:0007669"/>
    <property type="project" value="UniProtKB-UniPathway"/>
</dbReference>
<keyword evidence="5" id="KW-0444">Lipid biosynthesis</keyword>
<sequence length="467" mass="48518">MTTRLSPLDHAFWSLESPDAPMHIGALAVFGAGRAGAADPGDVAALLAERAQRVPRLRRRVRTSRAPWEAPVWEEQPDFDASAHIVRHELRDEASADPADPALAALVGELMARPVARHAPPWEIHLISGAAGRAEASTLVLLLKVHHAVVDGLRALELGVRLLDGFGDAEQSAAPPAGRPTAPPAHPPVASGGPAPLRLLRSLPVEARRTWRATEIAGSALAAAVDGVERGLLNPSPLRPSLLRAAARRPAAAGAGTGLALPTVALDDARVIRKAHGGTVNDVVLAVLAGALRGAGERVDVRVLVPVSERTRRTAEGSSPAGNRLSGFLVDLPVSETDPVARLRLVREAMTARKAAGPRRGAGAVALLAELVPTAAVPVAAPLLRPSAGLLFDSLVTNVPLPDLSFTLAGLPLTALHPLAPLARHQELAVAVSSYRDRLHLGLRGRFATPALCAAVDASVAELLAAS</sequence>
<protein>
    <recommendedName>
        <fullName evidence="4">diacylglycerol O-acyltransferase</fullName>
        <ecNumber evidence="4">2.3.1.20</ecNumber>
    </recommendedName>
</protein>
<proteinExistence type="inferred from homology"/>
<feature type="region of interest" description="Disordered" evidence="11">
    <location>
        <begin position="170"/>
        <end position="193"/>
    </location>
</feature>
<feature type="domain" description="O-acyltransferase WSD1-like N-terminal" evidence="12">
    <location>
        <begin position="5"/>
        <end position="284"/>
    </location>
</feature>
<evidence type="ECO:0000256" key="8">
    <source>
        <dbReference type="ARBA" id="ARBA00023098"/>
    </source>
</evidence>
<dbReference type="GO" id="GO:0001666">
    <property type="term" value="P:response to hypoxia"/>
    <property type="evidence" value="ECO:0007669"/>
    <property type="project" value="TreeGrafter"/>
</dbReference>
<dbReference type="Pfam" id="PF03007">
    <property type="entry name" value="WS_DGAT_cat"/>
    <property type="match status" value="1"/>
</dbReference>
<dbReference type="EMBL" id="FOAZ01000027">
    <property type="protein sequence ID" value="SEM42709.1"/>
    <property type="molecule type" value="Genomic_DNA"/>
</dbReference>
<dbReference type="InterPro" id="IPR009721">
    <property type="entry name" value="O-acyltransferase_WSD1_C"/>
</dbReference>
<dbReference type="InterPro" id="IPR045034">
    <property type="entry name" value="O-acyltransferase_WSD1-like"/>
</dbReference>
<feature type="domain" description="O-acyltransferase WSD1 C-terminal" evidence="13">
    <location>
        <begin position="322"/>
        <end position="444"/>
    </location>
</feature>
<evidence type="ECO:0000256" key="6">
    <source>
        <dbReference type="ARBA" id="ARBA00022679"/>
    </source>
</evidence>
<dbReference type="EC" id="2.3.1.20" evidence="4"/>
<dbReference type="STRING" id="235985.SAMN05414137_12785"/>
<comment type="pathway">
    <text evidence="2">Lipid metabolism.</text>
</comment>
<evidence type="ECO:0000256" key="7">
    <source>
        <dbReference type="ARBA" id="ARBA00022798"/>
    </source>
</evidence>
<evidence type="ECO:0000313" key="15">
    <source>
        <dbReference type="Proteomes" id="UP000183015"/>
    </source>
</evidence>
<dbReference type="Gene3D" id="3.30.559.30">
    <property type="entry name" value="Nonribosomal peptide synthetase, condensation domain"/>
    <property type="match status" value="1"/>
</dbReference>
<keyword evidence="6 14" id="KW-0808">Transferase</keyword>
<evidence type="ECO:0000259" key="13">
    <source>
        <dbReference type="Pfam" id="PF06974"/>
    </source>
</evidence>
<keyword evidence="8" id="KW-0443">Lipid metabolism</keyword>
<evidence type="ECO:0000256" key="4">
    <source>
        <dbReference type="ARBA" id="ARBA00013244"/>
    </source>
</evidence>
<dbReference type="Gene3D" id="3.30.559.10">
    <property type="entry name" value="Chloramphenicol acetyltransferase-like domain"/>
    <property type="match status" value="1"/>
</dbReference>
<name>A0A1H7YC19_STRJI</name>
<dbReference type="UniPathway" id="UPA00282"/>
<keyword evidence="9 14" id="KW-0012">Acyltransferase</keyword>
<dbReference type="GO" id="GO:0005886">
    <property type="term" value="C:plasma membrane"/>
    <property type="evidence" value="ECO:0007669"/>
    <property type="project" value="TreeGrafter"/>
</dbReference>
<evidence type="ECO:0000313" key="14">
    <source>
        <dbReference type="EMBL" id="SEM42709.1"/>
    </source>
</evidence>
<dbReference type="PANTHER" id="PTHR31650:SF1">
    <property type="entry name" value="WAX ESTER SYNTHASE_DIACYLGLYCEROL ACYLTRANSFERASE 4-RELATED"/>
    <property type="match status" value="1"/>
</dbReference>
<feature type="compositionally biased region" description="Pro residues" evidence="11">
    <location>
        <begin position="177"/>
        <end position="187"/>
    </location>
</feature>
<dbReference type="RefSeq" id="WP_042455999.1">
    <property type="nucleotide sequence ID" value="NZ_BBPN01000039.1"/>
</dbReference>
<keyword evidence="7" id="KW-0319">Glycerol metabolism</keyword>
<evidence type="ECO:0000256" key="5">
    <source>
        <dbReference type="ARBA" id="ARBA00022516"/>
    </source>
</evidence>
<evidence type="ECO:0000256" key="10">
    <source>
        <dbReference type="ARBA" id="ARBA00048109"/>
    </source>
</evidence>
<dbReference type="SUPFAM" id="SSF52777">
    <property type="entry name" value="CoA-dependent acyltransferases"/>
    <property type="match status" value="2"/>
</dbReference>
<evidence type="ECO:0000256" key="9">
    <source>
        <dbReference type="ARBA" id="ARBA00023315"/>
    </source>
</evidence>
<dbReference type="GO" id="GO:0006071">
    <property type="term" value="P:glycerol metabolic process"/>
    <property type="evidence" value="ECO:0007669"/>
    <property type="project" value="UniProtKB-KW"/>
</dbReference>
<dbReference type="Pfam" id="PF06974">
    <property type="entry name" value="WS_DGAT_C"/>
    <property type="match status" value="1"/>
</dbReference>
<reference evidence="15" key="1">
    <citation type="submission" date="2016-10" db="EMBL/GenBank/DDBJ databases">
        <authorList>
            <person name="Varghese N."/>
        </authorList>
    </citation>
    <scope>NUCLEOTIDE SEQUENCE [LARGE SCALE GENOMIC DNA]</scope>
    <source>
        <strain evidence="15">DSM 45096 / BCRC 16803 / CGMCC 4.1857 / CIP 109030 / JCM 12277 / KCTC 19219 / NBRC 100920 / 33214</strain>
    </source>
</reference>
<organism evidence="14 15">
    <name type="scientific">Streptacidiphilus jiangxiensis</name>
    <dbReference type="NCBI Taxonomy" id="235985"/>
    <lineage>
        <taxon>Bacteria</taxon>
        <taxon>Bacillati</taxon>
        <taxon>Actinomycetota</taxon>
        <taxon>Actinomycetes</taxon>
        <taxon>Kitasatosporales</taxon>
        <taxon>Streptomycetaceae</taxon>
        <taxon>Streptacidiphilus</taxon>
    </lineage>
</organism>
<evidence type="ECO:0000256" key="3">
    <source>
        <dbReference type="ARBA" id="ARBA00009587"/>
    </source>
</evidence>
<comment type="catalytic activity">
    <reaction evidence="10">
        <text>an acyl-CoA + a 1,2-diacyl-sn-glycerol = a triacyl-sn-glycerol + CoA</text>
        <dbReference type="Rhea" id="RHEA:10868"/>
        <dbReference type="ChEBI" id="CHEBI:17815"/>
        <dbReference type="ChEBI" id="CHEBI:57287"/>
        <dbReference type="ChEBI" id="CHEBI:58342"/>
        <dbReference type="ChEBI" id="CHEBI:64615"/>
        <dbReference type="EC" id="2.3.1.20"/>
    </reaction>
</comment>
<evidence type="ECO:0000259" key="12">
    <source>
        <dbReference type="Pfam" id="PF03007"/>
    </source>
</evidence>
<dbReference type="GO" id="GO:0071731">
    <property type="term" value="P:response to nitric oxide"/>
    <property type="evidence" value="ECO:0007669"/>
    <property type="project" value="TreeGrafter"/>
</dbReference>
<accession>A0A1H7YC19</accession>
<evidence type="ECO:0000256" key="2">
    <source>
        <dbReference type="ARBA" id="ARBA00005189"/>
    </source>
</evidence>
<dbReference type="InterPro" id="IPR004255">
    <property type="entry name" value="O-acyltransferase_WSD1_N"/>
</dbReference>
<comment type="similarity">
    <text evidence="3">Belongs to the long-chain O-acyltransferase family.</text>
</comment>
<keyword evidence="15" id="KW-1185">Reference proteome</keyword>
<evidence type="ECO:0000256" key="11">
    <source>
        <dbReference type="SAM" id="MobiDB-lite"/>
    </source>
</evidence>
<dbReference type="InterPro" id="IPR023213">
    <property type="entry name" value="CAT-like_dom_sf"/>
</dbReference>
<dbReference type="GO" id="GO:0004144">
    <property type="term" value="F:diacylglycerol O-acyltransferase activity"/>
    <property type="evidence" value="ECO:0007669"/>
    <property type="project" value="UniProtKB-EC"/>
</dbReference>
<dbReference type="PANTHER" id="PTHR31650">
    <property type="entry name" value="O-ACYLTRANSFERASE (WSD1-LIKE) FAMILY PROTEIN"/>
    <property type="match status" value="1"/>
</dbReference>
<comment type="pathway">
    <text evidence="1">Glycerolipid metabolism; triacylglycerol biosynthesis.</text>
</comment>
<dbReference type="Proteomes" id="UP000183015">
    <property type="component" value="Unassembled WGS sequence"/>
</dbReference>
<dbReference type="OrthoDB" id="9810950at2"/>
<evidence type="ECO:0000256" key="1">
    <source>
        <dbReference type="ARBA" id="ARBA00004771"/>
    </source>
</evidence>
<dbReference type="eggNOG" id="COG4908">
    <property type="taxonomic scope" value="Bacteria"/>
</dbReference>
<dbReference type="AlphaFoldDB" id="A0A1H7YC19"/>